<feature type="compositionally biased region" description="Polar residues" evidence="3">
    <location>
        <begin position="103"/>
        <end position="121"/>
    </location>
</feature>
<dbReference type="OrthoDB" id="2262349at2759"/>
<dbReference type="GeneID" id="30149801"/>
<dbReference type="GO" id="GO:0008270">
    <property type="term" value="F:zinc ion binding"/>
    <property type="evidence" value="ECO:0007669"/>
    <property type="project" value="InterPro"/>
</dbReference>
<dbReference type="InterPro" id="IPR007219">
    <property type="entry name" value="XnlR_reg_dom"/>
</dbReference>
<evidence type="ECO:0000256" key="2">
    <source>
        <dbReference type="ARBA" id="ARBA00023242"/>
    </source>
</evidence>
<feature type="compositionally biased region" description="Basic and acidic residues" evidence="3">
    <location>
        <begin position="72"/>
        <end position="89"/>
    </location>
</feature>
<evidence type="ECO:0000256" key="3">
    <source>
        <dbReference type="SAM" id="MobiDB-lite"/>
    </source>
</evidence>
<dbReference type="PANTHER" id="PTHR31644">
    <property type="entry name" value="TRANSCRIPTIONAL ACTIVATOR ARO80-RELATED"/>
    <property type="match status" value="1"/>
</dbReference>
<reference evidence="6" key="1">
    <citation type="submission" date="2016-05" db="EMBL/GenBank/DDBJ databases">
        <title>Comparative genomics of biotechnologically important yeasts.</title>
        <authorList>
            <consortium name="DOE Joint Genome Institute"/>
            <person name="Riley R."/>
            <person name="Haridas S."/>
            <person name="Wolfe K.H."/>
            <person name="Lopes M.R."/>
            <person name="Hittinger C.T."/>
            <person name="Goker M."/>
            <person name="Salamov A."/>
            <person name="Wisecaver J."/>
            <person name="Long T.M."/>
            <person name="Aerts A.L."/>
            <person name="Barry K."/>
            <person name="Choi C."/>
            <person name="Clum A."/>
            <person name="Coughlan A.Y."/>
            <person name="Deshpande S."/>
            <person name="Douglass A.P."/>
            <person name="Hanson S.J."/>
            <person name="Klenk H.-P."/>
            <person name="Labutti K."/>
            <person name="Lapidus A."/>
            <person name="Lindquist E."/>
            <person name="Lipzen A."/>
            <person name="Meier-Kolthoff J.P."/>
            <person name="Ohm R.A."/>
            <person name="Otillar R.P."/>
            <person name="Pangilinan J."/>
            <person name="Peng Y."/>
            <person name="Rokas A."/>
            <person name="Rosa C.A."/>
            <person name="Scheuner C."/>
            <person name="Sibirny A.A."/>
            <person name="Slot J.C."/>
            <person name="Stielow J.B."/>
            <person name="Sun H."/>
            <person name="Kurtzman C.P."/>
            <person name="Blackwell M."/>
            <person name="Grigoriev I.V."/>
            <person name="Jeffries T.W."/>
        </authorList>
    </citation>
    <scope>NUCLEOTIDE SEQUENCE [LARGE SCALE GENOMIC DNA]</scope>
    <source>
        <strain evidence="6">NRRL Y-12698</strain>
    </source>
</reference>
<dbReference type="CDD" id="cd00067">
    <property type="entry name" value="GAL4"/>
    <property type="match status" value="1"/>
</dbReference>
<dbReference type="GO" id="GO:0009074">
    <property type="term" value="P:aromatic amino acid family catabolic process"/>
    <property type="evidence" value="ECO:0007669"/>
    <property type="project" value="EnsemblFungi"/>
</dbReference>
<keyword evidence="1" id="KW-0479">Metal-binding</keyword>
<feature type="region of interest" description="Disordered" evidence="3">
    <location>
        <begin position="63"/>
        <end position="131"/>
    </location>
</feature>
<dbReference type="STRING" id="984486.A0A1E3QL23"/>
<dbReference type="InterPro" id="IPR036864">
    <property type="entry name" value="Zn2-C6_fun-type_DNA-bd_sf"/>
</dbReference>
<dbReference type="Pfam" id="PF00172">
    <property type="entry name" value="Zn_clus"/>
    <property type="match status" value="1"/>
</dbReference>
<keyword evidence="2" id="KW-0539">Nucleus</keyword>
<evidence type="ECO:0000259" key="4">
    <source>
        <dbReference type="PROSITE" id="PS50048"/>
    </source>
</evidence>
<dbReference type="EMBL" id="KV454436">
    <property type="protein sequence ID" value="ODQ78318.1"/>
    <property type="molecule type" value="Genomic_DNA"/>
</dbReference>
<dbReference type="PANTHER" id="PTHR31644:SF2">
    <property type="entry name" value="TRANSCRIPTIONAL ACTIVATOR ARO80-RELATED"/>
    <property type="match status" value="1"/>
</dbReference>
<feature type="compositionally biased region" description="Low complexity" evidence="3">
    <location>
        <begin position="779"/>
        <end position="797"/>
    </location>
</feature>
<feature type="region of interest" description="Disordered" evidence="3">
    <location>
        <begin position="772"/>
        <end position="801"/>
    </location>
</feature>
<dbReference type="Gene3D" id="4.10.240.10">
    <property type="entry name" value="Zn(2)-C6 fungal-type DNA-binding domain"/>
    <property type="match status" value="1"/>
</dbReference>
<dbReference type="GO" id="GO:0000981">
    <property type="term" value="F:DNA-binding transcription factor activity, RNA polymerase II-specific"/>
    <property type="evidence" value="ECO:0007669"/>
    <property type="project" value="EnsemblFungi"/>
</dbReference>
<dbReference type="InterPro" id="IPR052780">
    <property type="entry name" value="AAA_Catabolism_Regulators"/>
</dbReference>
<proteinExistence type="predicted"/>
<dbReference type="GO" id="GO:0003677">
    <property type="term" value="F:DNA binding"/>
    <property type="evidence" value="ECO:0007669"/>
    <property type="project" value="InterPro"/>
</dbReference>
<name>A0A1E3QL23_9ASCO</name>
<dbReference type="SMART" id="SM00906">
    <property type="entry name" value="Fungal_trans"/>
    <property type="match status" value="1"/>
</dbReference>
<dbReference type="PROSITE" id="PS00463">
    <property type="entry name" value="ZN2_CY6_FUNGAL_1"/>
    <property type="match status" value="1"/>
</dbReference>
<evidence type="ECO:0000256" key="1">
    <source>
        <dbReference type="ARBA" id="ARBA00022723"/>
    </source>
</evidence>
<dbReference type="PROSITE" id="PS50048">
    <property type="entry name" value="ZN2_CY6_FUNGAL_2"/>
    <property type="match status" value="1"/>
</dbReference>
<protein>
    <recommendedName>
        <fullName evidence="4">Zn(2)-C6 fungal-type domain-containing protein</fullName>
    </recommendedName>
</protein>
<dbReference type="SMART" id="SM00066">
    <property type="entry name" value="GAL4"/>
    <property type="match status" value="1"/>
</dbReference>
<keyword evidence="6" id="KW-1185">Reference proteome</keyword>
<accession>A0A1E3QL23</accession>
<dbReference type="GO" id="GO:0045944">
    <property type="term" value="P:positive regulation of transcription by RNA polymerase II"/>
    <property type="evidence" value="ECO:0007669"/>
    <property type="project" value="EnsemblFungi"/>
</dbReference>
<dbReference type="RefSeq" id="XP_018983646.1">
    <property type="nucleotide sequence ID" value="XM_019131948.1"/>
</dbReference>
<evidence type="ECO:0000313" key="6">
    <source>
        <dbReference type="Proteomes" id="UP000094336"/>
    </source>
</evidence>
<feature type="region of interest" description="Disordered" evidence="3">
    <location>
        <begin position="167"/>
        <end position="229"/>
    </location>
</feature>
<dbReference type="GO" id="GO:0005634">
    <property type="term" value="C:nucleus"/>
    <property type="evidence" value="ECO:0007669"/>
    <property type="project" value="EnsemblFungi"/>
</dbReference>
<evidence type="ECO:0000313" key="5">
    <source>
        <dbReference type="EMBL" id="ODQ78318.1"/>
    </source>
</evidence>
<organism evidence="5 6">
    <name type="scientific">Babjeviella inositovora NRRL Y-12698</name>
    <dbReference type="NCBI Taxonomy" id="984486"/>
    <lineage>
        <taxon>Eukaryota</taxon>
        <taxon>Fungi</taxon>
        <taxon>Dikarya</taxon>
        <taxon>Ascomycota</taxon>
        <taxon>Saccharomycotina</taxon>
        <taxon>Pichiomycetes</taxon>
        <taxon>Serinales incertae sedis</taxon>
        <taxon>Babjeviella</taxon>
    </lineage>
</organism>
<dbReference type="Proteomes" id="UP000094336">
    <property type="component" value="Unassembled WGS sequence"/>
</dbReference>
<dbReference type="AlphaFoldDB" id="A0A1E3QL23"/>
<dbReference type="GO" id="GO:0006351">
    <property type="term" value="P:DNA-templated transcription"/>
    <property type="evidence" value="ECO:0007669"/>
    <property type="project" value="InterPro"/>
</dbReference>
<feature type="domain" description="Zn(2)-C6 fungal-type" evidence="4">
    <location>
        <begin position="18"/>
        <end position="54"/>
    </location>
</feature>
<dbReference type="CDD" id="cd12148">
    <property type="entry name" value="fungal_TF_MHR"/>
    <property type="match status" value="1"/>
</dbReference>
<dbReference type="InterPro" id="IPR001138">
    <property type="entry name" value="Zn2Cys6_DnaBD"/>
</dbReference>
<sequence>MSTALAEEKIRFKRNYKACLNCRMRKVKCDLGSVDSPHDPPCARCSRERRECTFVESRRGGSANVVAGRKRKTEDELPDDFRGYSDHKTRLPPPSSLMLRNPEYSNGNSADSRSVTSPRNSKYSHERESESALATMRGAMVFLAKAAGTIANADERDNIDARTRVEALEQRRTSPPLFESPSEYAGTPPALPRTSLPRASIPKLAPLIRPDGPNRASIPQLDNTDRNLRPLPSTELSDIYYIGPREEGCILTEAEAVMLINCFYSNLHPFYPHIPPSLHAPRVLAGYPLLLGAILTISARYHAFGENDGKIPRNVEVHERLWIYVQRLISQTVWAESSTRSMTTVFAFLLFTEWNPRAIHWRWSDYANTNKPDDLVAPQEHIVEDSDQLAGLGAVRRSDRMAWMLIGSAVRLAQDMGFIENSAHVFLATHVSETTSAMNINRRSMLAPSLAEIDLEDLEAESEEMEEDFLEDTSDKKLRFNFVQKLKIELLQVMSIGYEYLYGCKAQLSDLTSRQKLAVLSILSPLIEKWGIKYKKLLVPSNFKYFNKQTLDTQNPASKVMRQLGEAIDRESIICDYYYARLYIYSLALANDNSKLPGTSQLASARANTLKLGELSKSAKFVELAFNSAKEILAVSQRVHKMKMLKFMSVRWCTRIVRAVAFVVKCYLTMTAAKKMVNAKNETMDSNILSLSIIPVDELIHIIQKAAITLREASPDELHLCTRYSTILMYLCLKVKTSTRNDDFFSGTQNTYTSSEPTNYEKEKYEPPEYQNFGYQKTHQPNLNLQPQPQPNHQPNQYQTSLDDDLFNSDLLFDWFNKNDEIGLDFVEPWTAMLEQSMANGSANGV</sequence>
<gene>
    <name evidence="5" type="ORF">BABINDRAFT_39889</name>
</gene>
<dbReference type="SUPFAM" id="SSF57701">
    <property type="entry name" value="Zn2/Cys6 DNA-binding domain"/>
    <property type="match status" value="1"/>
</dbReference>